<organism evidence="1">
    <name type="scientific">viral metagenome</name>
    <dbReference type="NCBI Taxonomy" id="1070528"/>
    <lineage>
        <taxon>unclassified sequences</taxon>
        <taxon>metagenomes</taxon>
        <taxon>organismal metagenomes</taxon>
    </lineage>
</organism>
<name>A0A6C0BMQ9_9ZZZZ</name>
<dbReference type="EMBL" id="MN739204">
    <property type="protein sequence ID" value="QHS93466.1"/>
    <property type="molecule type" value="Genomic_DNA"/>
</dbReference>
<reference evidence="1" key="1">
    <citation type="journal article" date="2020" name="Nature">
        <title>Giant virus diversity and host interactions through global metagenomics.</title>
        <authorList>
            <person name="Schulz F."/>
            <person name="Roux S."/>
            <person name="Paez-Espino D."/>
            <person name="Jungbluth S."/>
            <person name="Walsh D.A."/>
            <person name="Denef V.J."/>
            <person name="McMahon K.D."/>
            <person name="Konstantinidis K.T."/>
            <person name="Eloe-Fadrosh E.A."/>
            <person name="Kyrpides N.C."/>
            <person name="Woyke T."/>
        </authorList>
    </citation>
    <scope>NUCLEOTIDE SEQUENCE</scope>
    <source>
        <strain evidence="1">GVMAG-M-3300017989-17</strain>
    </source>
</reference>
<proteinExistence type="predicted"/>
<accession>A0A6C0BMQ9</accession>
<protein>
    <submittedName>
        <fullName evidence="1">Uncharacterized protein</fullName>
    </submittedName>
</protein>
<sequence length="211" mass="24934">MKNKTMNPDPCFKPGHVAIFSDDKIRTSLILECLKQMITGKVHVVLVSENRKPYQTWLDKHALSVRHHRTVDELQHAWPRYFEEQEVKFQHTSFDQKEQISRMIFVFDACLEPPFTFSRLFSHLFRNGACLRMSAIVHDTLPKFPSDISANLHYILLEPTDDRRTRQKFFVHFAGMLPCVQEFNRLFEEITRDDGIVLIDQTKPKGEIRRF</sequence>
<dbReference type="AlphaFoldDB" id="A0A6C0BMQ9"/>
<evidence type="ECO:0000313" key="1">
    <source>
        <dbReference type="EMBL" id="QHS93466.1"/>
    </source>
</evidence>